<keyword evidence="1" id="KW-0812">Transmembrane</keyword>
<keyword evidence="1" id="KW-1133">Transmembrane helix</keyword>
<protein>
    <submittedName>
        <fullName evidence="3">Uncharacterized protein</fullName>
    </submittedName>
</protein>
<reference evidence="2 4" key="1">
    <citation type="journal article" date="2019" name="Emerg. Microbes Infect.">
        <title>Comprehensive subspecies identification of 175 nontuberculous mycobacteria species based on 7547 genomic profiles.</title>
        <authorList>
            <person name="Matsumoto Y."/>
            <person name="Kinjo T."/>
            <person name="Motooka D."/>
            <person name="Nabeya D."/>
            <person name="Jung N."/>
            <person name="Uechi K."/>
            <person name="Horii T."/>
            <person name="Iida T."/>
            <person name="Fujita J."/>
            <person name="Nakamura S."/>
        </authorList>
    </citation>
    <scope>NUCLEOTIDE SEQUENCE [LARGE SCALE GENOMIC DNA]</scope>
    <source>
        <strain evidence="2 4">JCM 12375</strain>
    </source>
</reference>
<evidence type="ECO:0000256" key="1">
    <source>
        <dbReference type="SAM" id="Phobius"/>
    </source>
</evidence>
<evidence type="ECO:0000313" key="2">
    <source>
        <dbReference type="EMBL" id="BBX31397.1"/>
    </source>
</evidence>
<keyword evidence="1" id="KW-0472">Membrane</keyword>
<evidence type="ECO:0000313" key="4">
    <source>
        <dbReference type="Proteomes" id="UP000465622"/>
    </source>
</evidence>
<feature type="transmembrane region" description="Helical" evidence="1">
    <location>
        <begin position="22"/>
        <end position="45"/>
    </location>
</feature>
<keyword evidence="4" id="KW-1185">Reference proteome</keyword>
<dbReference type="AlphaFoldDB" id="A0AAI8XLB5"/>
<reference evidence="2" key="2">
    <citation type="submission" date="2020-02" db="EMBL/GenBank/DDBJ databases">
        <authorList>
            <person name="Matsumoto Y."/>
            <person name="Motooka D."/>
            <person name="Nakamura S."/>
        </authorList>
    </citation>
    <scope>NUCLEOTIDE SEQUENCE</scope>
    <source>
        <strain evidence="2">JCM 12375</strain>
    </source>
</reference>
<organism evidence="3 5">
    <name type="scientific">Mycolicibacterium mageritense</name>
    <name type="common">Mycobacterium mageritense</name>
    <dbReference type="NCBI Taxonomy" id="53462"/>
    <lineage>
        <taxon>Bacteria</taxon>
        <taxon>Bacillati</taxon>
        <taxon>Actinomycetota</taxon>
        <taxon>Actinomycetes</taxon>
        <taxon>Mycobacteriales</taxon>
        <taxon>Mycobacteriaceae</taxon>
        <taxon>Mycolicibacterium</taxon>
    </lineage>
</organism>
<reference evidence="3" key="3">
    <citation type="submission" date="2023-03" db="EMBL/GenBank/DDBJ databases">
        <title>Draft genome sequence of a Mycolicibacterium mageritense strain H4_3_1 isolated from a hybrid biological-inorganic system reactor.</title>
        <authorList>
            <person name="Feng X."/>
            <person name="Kazama D."/>
            <person name="Sato K."/>
            <person name="Kobayashi H."/>
        </authorList>
    </citation>
    <scope>NUCLEOTIDE SEQUENCE</scope>
    <source>
        <strain evidence="3">H4_3_1</strain>
    </source>
</reference>
<gene>
    <name evidence="3" type="ORF">hbim_00430</name>
    <name evidence="2" type="ORF">MMAGJ_06790</name>
</gene>
<dbReference type="Proteomes" id="UP000465622">
    <property type="component" value="Chromosome"/>
</dbReference>
<evidence type="ECO:0000313" key="3">
    <source>
        <dbReference type="EMBL" id="BDY26518.1"/>
    </source>
</evidence>
<evidence type="ECO:0000313" key="5">
    <source>
        <dbReference type="Proteomes" id="UP001241092"/>
    </source>
</evidence>
<name>A0AAI8XLB5_MYCME</name>
<feature type="transmembrane region" description="Helical" evidence="1">
    <location>
        <begin position="51"/>
        <end position="71"/>
    </location>
</feature>
<sequence>MLDAMTGLTDATDTAPAARRRVLAIAAASTGAMVLILLVAGQAGLPWADGFASVAAGLTAMVVLLGVELRWAELVATAQSRGLVAVPAHS</sequence>
<accession>A0AAI8XLB5</accession>
<proteinExistence type="predicted"/>
<dbReference type="EMBL" id="AP022567">
    <property type="protein sequence ID" value="BBX31397.1"/>
    <property type="molecule type" value="Genomic_DNA"/>
</dbReference>
<dbReference type="Proteomes" id="UP001241092">
    <property type="component" value="Chromosome"/>
</dbReference>
<dbReference type="EMBL" id="AP027452">
    <property type="protein sequence ID" value="BDY26518.1"/>
    <property type="molecule type" value="Genomic_DNA"/>
</dbReference>